<dbReference type="Proteomes" id="UP000015102">
    <property type="component" value="Unassembled WGS sequence"/>
</dbReference>
<dbReference type="EMBL" id="CAQQ02381821">
    <property type="status" value="NOT_ANNOTATED_CDS"/>
    <property type="molecule type" value="Genomic_DNA"/>
</dbReference>
<dbReference type="HOGENOM" id="CLU_2461103_0_0_1"/>
<organism evidence="1 2">
    <name type="scientific">Megaselia scalaris</name>
    <name type="common">Humpbacked fly</name>
    <name type="synonym">Phora scalaris</name>
    <dbReference type="NCBI Taxonomy" id="36166"/>
    <lineage>
        <taxon>Eukaryota</taxon>
        <taxon>Metazoa</taxon>
        <taxon>Ecdysozoa</taxon>
        <taxon>Arthropoda</taxon>
        <taxon>Hexapoda</taxon>
        <taxon>Insecta</taxon>
        <taxon>Pterygota</taxon>
        <taxon>Neoptera</taxon>
        <taxon>Endopterygota</taxon>
        <taxon>Diptera</taxon>
        <taxon>Brachycera</taxon>
        <taxon>Muscomorpha</taxon>
        <taxon>Platypezoidea</taxon>
        <taxon>Phoridae</taxon>
        <taxon>Megaseliini</taxon>
        <taxon>Megaselia</taxon>
    </lineage>
</organism>
<dbReference type="AlphaFoldDB" id="T1GXE1"/>
<proteinExistence type="predicted"/>
<accession>T1GXE1</accession>
<dbReference type="EMBL" id="CAQQ02381822">
    <property type="status" value="NOT_ANNOTATED_CDS"/>
    <property type="molecule type" value="Genomic_DNA"/>
</dbReference>
<dbReference type="EMBL" id="CAQQ02381823">
    <property type="status" value="NOT_ANNOTATED_CDS"/>
    <property type="molecule type" value="Genomic_DNA"/>
</dbReference>
<reference evidence="1" key="2">
    <citation type="submission" date="2015-06" db="UniProtKB">
        <authorList>
            <consortium name="EnsemblMetazoa"/>
        </authorList>
    </citation>
    <scope>IDENTIFICATION</scope>
</reference>
<keyword evidence="2" id="KW-1185">Reference proteome</keyword>
<reference evidence="2" key="1">
    <citation type="submission" date="2013-02" db="EMBL/GenBank/DDBJ databases">
        <authorList>
            <person name="Hughes D."/>
        </authorList>
    </citation>
    <scope>NUCLEOTIDE SEQUENCE</scope>
    <source>
        <strain>Durham</strain>
        <strain evidence="2">NC isolate 2 -- Noor lab</strain>
    </source>
</reference>
<protein>
    <submittedName>
        <fullName evidence="1">Uncharacterized protein</fullName>
    </submittedName>
</protein>
<sequence length="89" mass="10550">FSRSIQDNHKFTVTPSLEGFVHFFWNSIAHNHIAQIYWEIKIFDLPIIRKQSHIIVGQHKQYPVSLVEDYVVGFDICYNKFKQNVEEAV</sequence>
<evidence type="ECO:0000313" key="2">
    <source>
        <dbReference type="Proteomes" id="UP000015102"/>
    </source>
</evidence>
<dbReference type="EnsemblMetazoa" id="MESCA008488-RA">
    <property type="protein sequence ID" value="MESCA008488-PA"/>
    <property type="gene ID" value="MESCA008488"/>
</dbReference>
<name>T1GXE1_MEGSC</name>
<evidence type="ECO:0000313" key="1">
    <source>
        <dbReference type="EnsemblMetazoa" id="MESCA008488-PA"/>
    </source>
</evidence>